<keyword evidence="1" id="KW-1133">Transmembrane helix</keyword>
<dbReference type="Proteomes" id="UP000321393">
    <property type="component" value="Unassembled WGS sequence"/>
</dbReference>
<protein>
    <submittedName>
        <fullName evidence="2">Uncharacterized protein</fullName>
    </submittedName>
</protein>
<keyword evidence="1" id="KW-0472">Membrane</keyword>
<dbReference type="AlphaFoldDB" id="A0A5A7T1F4"/>
<evidence type="ECO:0000313" key="2">
    <source>
        <dbReference type="EMBL" id="KAA0036056.1"/>
    </source>
</evidence>
<organism evidence="2 3">
    <name type="scientific">Cucumis melo var. makuwa</name>
    <name type="common">Oriental melon</name>
    <dbReference type="NCBI Taxonomy" id="1194695"/>
    <lineage>
        <taxon>Eukaryota</taxon>
        <taxon>Viridiplantae</taxon>
        <taxon>Streptophyta</taxon>
        <taxon>Embryophyta</taxon>
        <taxon>Tracheophyta</taxon>
        <taxon>Spermatophyta</taxon>
        <taxon>Magnoliopsida</taxon>
        <taxon>eudicotyledons</taxon>
        <taxon>Gunneridae</taxon>
        <taxon>Pentapetalae</taxon>
        <taxon>rosids</taxon>
        <taxon>fabids</taxon>
        <taxon>Cucurbitales</taxon>
        <taxon>Cucurbitaceae</taxon>
        <taxon>Benincaseae</taxon>
        <taxon>Cucumis</taxon>
    </lineage>
</organism>
<dbReference type="EMBL" id="SSTE01019870">
    <property type="protein sequence ID" value="KAA0036056.1"/>
    <property type="molecule type" value="Genomic_DNA"/>
</dbReference>
<gene>
    <name evidence="2" type="ORF">E6C27_scaffold112G00490</name>
</gene>
<evidence type="ECO:0000256" key="1">
    <source>
        <dbReference type="SAM" id="Phobius"/>
    </source>
</evidence>
<accession>A0A5A7T1F4</accession>
<name>A0A5A7T1F4_CUCMM</name>
<keyword evidence="1" id="KW-0812">Transmembrane</keyword>
<proteinExistence type="predicted"/>
<evidence type="ECO:0000313" key="3">
    <source>
        <dbReference type="Proteomes" id="UP000321393"/>
    </source>
</evidence>
<reference evidence="2 3" key="1">
    <citation type="submission" date="2019-08" db="EMBL/GenBank/DDBJ databases">
        <title>Draft genome sequences of two oriental melons (Cucumis melo L. var makuwa).</title>
        <authorList>
            <person name="Kwon S.-Y."/>
        </authorList>
    </citation>
    <scope>NUCLEOTIDE SEQUENCE [LARGE SCALE GENOMIC DNA]</scope>
    <source>
        <strain evidence="3">cv. SW 3</strain>
        <tissue evidence="2">Leaf</tissue>
    </source>
</reference>
<sequence length="89" mass="9795">MKNNNSAADGEQAGKLSVPSVVPTMTTTSVVTWRTVRVSVVLVGVTLGLFVLYNSAINPFKFLPVSYTYRAFRFSSPHKDPILVSFHFS</sequence>
<feature type="transmembrane region" description="Helical" evidence="1">
    <location>
        <begin position="35"/>
        <end position="53"/>
    </location>
</feature>
<comment type="caution">
    <text evidence="2">The sequence shown here is derived from an EMBL/GenBank/DDBJ whole genome shotgun (WGS) entry which is preliminary data.</text>
</comment>